<reference evidence="1 2" key="1">
    <citation type="submission" date="2015-12" db="EMBL/GenBank/DDBJ databases">
        <title>Nitrous oxide reduction kinetics distinguish bacteria harboring typical versus atypical NosZ.</title>
        <authorList>
            <person name="Yoon S."/>
            <person name="Nissen S."/>
            <person name="Park D."/>
            <person name="Sanford R.A."/>
            <person name="Loeffler F.E."/>
        </authorList>
    </citation>
    <scope>NUCLEOTIDE SEQUENCE [LARGE SCALE GENOMIC DNA]</scope>
    <source>
        <strain evidence="1 2">ATCC BAA-841</strain>
    </source>
</reference>
<evidence type="ECO:0000313" key="1">
    <source>
        <dbReference type="EMBL" id="KXB29470.1"/>
    </source>
</evidence>
<gene>
    <name evidence="1" type="ORF">AT959_16085</name>
</gene>
<comment type="caution">
    <text evidence="1">The sequence shown here is derived from an EMBL/GenBank/DDBJ whole genome shotgun (WGS) entry which is preliminary data.</text>
</comment>
<keyword evidence="2" id="KW-1185">Reference proteome</keyword>
<evidence type="ECO:0000313" key="2">
    <source>
        <dbReference type="Proteomes" id="UP000070186"/>
    </source>
</evidence>
<dbReference type="AlphaFoldDB" id="A0A133XES6"/>
<sequence length="121" mass="13877">MDLAASKVNVDKKLASNFIEFRYRVTKDFDEWLNLIKEKAYRAGLPLRTELLSMVHGSPEELGHEAEAESLGFNSSRIHPDVYMNELLCGMRVIHQVLPAIMKKLGIDEEFKLDESELRAK</sequence>
<proteinExistence type="predicted"/>
<accession>A0A133XES6</accession>
<protein>
    <submittedName>
        <fullName evidence="1">Uncharacterized protein</fullName>
    </submittedName>
</protein>
<dbReference type="RefSeq" id="WP_066885158.1">
    <property type="nucleotide sequence ID" value="NZ_LODL01000035.1"/>
</dbReference>
<name>A0A133XES6_9RHOO</name>
<dbReference type="EMBL" id="LODL01000035">
    <property type="protein sequence ID" value="KXB29470.1"/>
    <property type="molecule type" value="Genomic_DNA"/>
</dbReference>
<dbReference type="Proteomes" id="UP000070186">
    <property type="component" value="Unassembled WGS sequence"/>
</dbReference>
<organism evidence="1 2">
    <name type="scientific">Dechloromonas denitrificans</name>
    <dbReference type="NCBI Taxonomy" id="281362"/>
    <lineage>
        <taxon>Bacteria</taxon>
        <taxon>Pseudomonadati</taxon>
        <taxon>Pseudomonadota</taxon>
        <taxon>Betaproteobacteria</taxon>
        <taxon>Rhodocyclales</taxon>
        <taxon>Azonexaceae</taxon>
        <taxon>Dechloromonas</taxon>
    </lineage>
</organism>